<evidence type="ECO:0000313" key="2">
    <source>
        <dbReference type="Proteomes" id="UP001428290"/>
    </source>
</evidence>
<protein>
    <submittedName>
        <fullName evidence="1">Uncharacterized protein</fullName>
    </submittedName>
</protein>
<comment type="caution">
    <text evidence="1">The sequence shown here is derived from an EMBL/GenBank/DDBJ whole genome shotgun (WGS) entry which is preliminary data.</text>
</comment>
<gene>
    <name evidence="1" type="ORF">Hgul01_00043</name>
</gene>
<organism evidence="1 2">
    <name type="scientific">Herpetosiphon gulosus</name>
    <dbReference type="NCBI Taxonomy" id="1973496"/>
    <lineage>
        <taxon>Bacteria</taxon>
        <taxon>Bacillati</taxon>
        <taxon>Chloroflexota</taxon>
        <taxon>Chloroflexia</taxon>
        <taxon>Herpetosiphonales</taxon>
        <taxon>Herpetosiphonaceae</taxon>
        <taxon>Herpetosiphon</taxon>
    </lineage>
</organism>
<evidence type="ECO:0000313" key="1">
    <source>
        <dbReference type="EMBL" id="GAA5526271.1"/>
    </source>
</evidence>
<proteinExistence type="predicted"/>
<reference evidence="1 2" key="1">
    <citation type="submission" date="2024-02" db="EMBL/GenBank/DDBJ databases">
        <title>Herpetosiphon gulosus NBRC 112829.</title>
        <authorList>
            <person name="Ichikawa N."/>
            <person name="Katano-Makiyama Y."/>
            <person name="Hidaka K."/>
        </authorList>
    </citation>
    <scope>NUCLEOTIDE SEQUENCE [LARGE SCALE GENOMIC DNA]</scope>
    <source>
        <strain evidence="1 2">NBRC 112829</strain>
    </source>
</reference>
<dbReference type="Proteomes" id="UP001428290">
    <property type="component" value="Unassembled WGS sequence"/>
</dbReference>
<dbReference type="EMBL" id="BAABRU010000001">
    <property type="protein sequence ID" value="GAA5526271.1"/>
    <property type="molecule type" value="Genomic_DNA"/>
</dbReference>
<keyword evidence="2" id="KW-1185">Reference proteome</keyword>
<dbReference type="RefSeq" id="WP_345719925.1">
    <property type="nucleotide sequence ID" value="NZ_BAABRU010000001.1"/>
</dbReference>
<name>A0ABP9WW74_9CHLR</name>
<accession>A0ABP9WW74</accession>
<sequence length="84" mass="10021">MDREIVDRIPLEIQKQIVYNFLLLREDIQPCVGTLVGYRMLINSYSETINIADCQHVMQHLDAAIKQLEWCYQTYFKSIKQLRD</sequence>